<name>A0A251QT41_PRUPE</name>
<dbReference type="Pfam" id="PF05938">
    <property type="entry name" value="Self-incomp_S1"/>
    <property type="match status" value="1"/>
</dbReference>
<protein>
    <recommendedName>
        <fullName evidence="6">S-protein homolog</fullName>
    </recommendedName>
</protein>
<feature type="chain" id="PRO_5025075996" description="S-protein homolog" evidence="6">
    <location>
        <begin position="21"/>
        <end position="128"/>
    </location>
</feature>
<dbReference type="Gramene" id="ONI27009">
    <property type="protein sequence ID" value="ONI27009"/>
    <property type="gene ID" value="PRUPE_1G062700"/>
</dbReference>
<keyword evidence="4 6" id="KW-0964">Secreted</keyword>
<feature type="signal peptide" evidence="6">
    <location>
        <begin position="1"/>
        <end position="20"/>
    </location>
</feature>
<evidence type="ECO:0000256" key="4">
    <source>
        <dbReference type="ARBA" id="ARBA00022525"/>
    </source>
</evidence>
<proteinExistence type="inferred from homology"/>
<dbReference type="InterPro" id="IPR010264">
    <property type="entry name" value="Self-incomp_S1"/>
</dbReference>
<keyword evidence="5 6" id="KW-0732">Signal</keyword>
<keyword evidence="8" id="KW-1185">Reference proteome</keyword>
<organism evidence="7 8">
    <name type="scientific">Prunus persica</name>
    <name type="common">Peach</name>
    <name type="synonym">Amygdalus persica</name>
    <dbReference type="NCBI Taxonomy" id="3760"/>
    <lineage>
        <taxon>Eukaryota</taxon>
        <taxon>Viridiplantae</taxon>
        <taxon>Streptophyta</taxon>
        <taxon>Embryophyta</taxon>
        <taxon>Tracheophyta</taxon>
        <taxon>Spermatophyta</taxon>
        <taxon>Magnoliopsida</taxon>
        <taxon>eudicotyledons</taxon>
        <taxon>Gunneridae</taxon>
        <taxon>Pentapetalae</taxon>
        <taxon>rosids</taxon>
        <taxon>fabids</taxon>
        <taxon>Rosales</taxon>
        <taxon>Rosaceae</taxon>
        <taxon>Amygdaloideae</taxon>
        <taxon>Amygdaleae</taxon>
        <taxon>Prunus</taxon>
    </lineage>
</organism>
<evidence type="ECO:0000256" key="3">
    <source>
        <dbReference type="ARBA" id="ARBA00022471"/>
    </source>
</evidence>
<dbReference type="EMBL" id="CM007651">
    <property type="protein sequence ID" value="ONI27009.1"/>
    <property type="molecule type" value="Genomic_DNA"/>
</dbReference>
<accession>A0A251QT41</accession>
<dbReference type="GO" id="GO:0060320">
    <property type="term" value="P:rejection of self pollen"/>
    <property type="evidence" value="ECO:0007669"/>
    <property type="project" value="UniProtKB-KW"/>
</dbReference>
<dbReference type="PANTHER" id="PTHR31232">
    <property type="match status" value="1"/>
</dbReference>
<dbReference type="Proteomes" id="UP000006882">
    <property type="component" value="Chromosome G1"/>
</dbReference>
<sequence length="128" mass="15283">MERWIIIILLLFALITMCSGRQQVCGIINGLVPESDVLVHCKSKQDDLGVHLLHYNALYEFKFKPNFWGTTQFYCSFTWPSRIEWFDIYKFQRDAGKFCYWMIKPDGPCRYNGLSKSFDKCYKWNQKI</sequence>
<evidence type="ECO:0000313" key="7">
    <source>
        <dbReference type="EMBL" id="ONI27009.1"/>
    </source>
</evidence>
<gene>
    <name evidence="7" type="ORF">PRUPE_1G062700</name>
</gene>
<dbReference type="eggNOG" id="ENOG502S7CQ">
    <property type="taxonomic scope" value="Eukaryota"/>
</dbReference>
<evidence type="ECO:0000256" key="2">
    <source>
        <dbReference type="ARBA" id="ARBA00005581"/>
    </source>
</evidence>
<evidence type="ECO:0000256" key="1">
    <source>
        <dbReference type="ARBA" id="ARBA00004613"/>
    </source>
</evidence>
<evidence type="ECO:0000256" key="5">
    <source>
        <dbReference type="ARBA" id="ARBA00022729"/>
    </source>
</evidence>
<comment type="subcellular location">
    <subcellularLocation>
        <location evidence="1 6">Secreted</location>
    </subcellularLocation>
</comment>
<evidence type="ECO:0000313" key="8">
    <source>
        <dbReference type="Proteomes" id="UP000006882"/>
    </source>
</evidence>
<keyword evidence="3 6" id="KW-0713">Self-incompatibility</keyword>
<dbReference type="PANTHER" id="PTHR31232:SF133">
    <property type="entry name" value="S-PROTEIN HOMOLOG"/>
    <property type="match status" value="1"/>
</dbReference>
<reference evidence="7 8" key="1">
    <citation type="journal article" date="2013" name="Nat. Genet.">
        <title>The high-quality draft genome of peach (Prunus persica) identifies unique patterns of genetic diversity, domestication and genome evolution.</title>
        <authorList>
            <consortium name="International Peach Genome Initiative"/>
            <person name="Verde I."/>
            <person name="Abbott A.G."/>
            <person name="Scalabrin S."/>
            <person name="Jung S."/>
            <person name="Shu S."/>
            <person name="Marroni F."/>
            <person name="Zhebentyayeva T."/>
            <person name="Dettori M.T."/>
            <person name="Grimwood J."/>
            <person name="Cattonaro F."/>
            <person name="Zuccolo A."/>
            <person name="Rossini L."/>
            <person name="Jenkins J."/>
            <person name="Vendramin E."/>
            <person name="Meisel L.A."/>
            <person name="Decroocq V."/>
            <person name="Sosinski B."/>
            <person name="Prochnik S."/>
            <person name="Mitros T."/>
            <person name="Policriti A."/>
            <person name="Cipriani G."/>
            <person name="Dondini L."/>
            <person name="Ficklin S."/>
            <person name="Goodstein D.M."/>
            <person name="Xuan P."/>
            <person name="Del Fabbro C."/>
            <person name="Aramini V."/>
            <person name="Copetti D."/>
            <person name="Gonzalez S."/>
            <person name="Horner D.S."/>
            <person name="Falchi R."/>
            <person name="Lucas S."/>
            <person name="Mica E."/>
            <person name="Maldonado J."/>
            <person name="Lazzari B."/>
            <person name="Bielenberg D."/>
            <person name="Pirona R."/>
            <person name="Miculan M."/>
            <person name="Barakat A."/>
            <person name="Testolin R."/>
            <person name="Stella A."/>
            <person name="Tartarini S."/>
            <person name="Tonutti P."/>
            <person name="Arus P."/>
            <person name="Orellana A."/>
            <person name="Wells C."/>
            <person name="Main D."/>
            <person name="Vizzotto G."/>
            <person name="Silva H."/>
            <person name="Salamini F."/>
            <person name="Schmutz J."/>
            <person name="Morgante M."/>
            <person name="Rokhsar D.S."/>
        </authorList>
    </citation>
    <scope>NUCLEOTIDE SEQUENCE [LARGE SCALE GENOMIC DNA]</scope>
    <source>
        <strain evidence="8">cv. Nemared</strain>
    </source>
</reference>
<comment type="similarity">
    <text evidence="2 6">Belongs to the plant self-incompatibility (S1) protein family.</text>
</comment>
<dbReference type="AlphaFoldDB" id="A0A251QT41"/>
<dbReference type="GO" id="GO:0005576">
    <property type="term" value="C:extracellular region"/>
    <property type="evidence" value="ECO:0007669"/>
    <property type="project" value="UniProtKB-SubCell"/>
</dbReference>
<evidence type="ECO:0000256" key="6">
    <source>
        <dbReference type="RuleBase" id="RU367044"/>
    </source>
</evidence>